<feature type="transmembrane region" description="Helical" evidence="2">
    <location>
        <begin position="165"/>
        <end position="186"/>
    </location>
</feature>
<proteinExistence type="predicted"/>
<dbReference type="Pfam" id="PF20693">
    <property type="entry name" value="YobI-ATPase"/>
    <property type="match status" value="1"/>
</dbReference>
<evidence type="ECO:0000313" key="4">
    <source>
        <dbReference type="EMBL" id="QDE34851.1"/>
    </source>
</evidence>
<dbReference type="OrthoDB" id="1701659at2"/>
<dbReference type="Proteomes" id="UP000316125">
    <property type="component" value="Chromosome"/>
</dbReference>
<dbReference type="CDD" id="cd00882">
    <property type="entry name" value="Ras_like_GTPase"/>
    <property type="match status" value="1"/>
</dbReference>
<dbReference type="SUPFAM" id="SSF52540">
    <property type="entry name" value="P-loop containing nucleoside triphosphate hydrolases"/>
    <property type="match status" value="1"/>
</dbReference>
<dbReference type="RefSeq" id="WP_140037086.1">
    <property type="nucleotide sequence ID" value="NZ_CP041040.1"/>
</dbReference>
<protein>
    <recommendedName>
        <fullName evidence="3">YobI-like P-loop NTPase domain-containing protein</fullName>
    </recommendedName>
</protein>
<keyword evidence="2" id="KW-1133">Transmembrane helix</keyword>
<accession>A0A4Y5YPR6</accession>
<evidence type="ECO:0000313" key="5">
    <source>
        <dbReference type="Proteomes" id="UP000316125"/>
    </source>
</evidence>
<keyword evidence="2" id="KW-0472">Membrane</keyword>
<feature type="transmembrane region" description="Helical" evidence="2">
    <location>
        <begin position="132"/>
        <end position="159"/>
    </location>
</feature>
<evidence type="ECO:0000256" key="2">
    <source>
        <dbReference type="SAM" id="Phobius"/>
    </source>
</evidence>
<feature type="domain" description="YobI-like P-loop NTPase" evidence="3">
    <location>
        <begin position="35"/>
        <end position="428"/>
    </location>
</feature>
<keyword evidence="2" id="KW-0812">Transmembrane</keyword>
<evidence type="ECO:0000256" key="1">
    <source>
        <dbReference type="SAM" id="MobiDB-lite"/>
    </source>
</evidence>
<gene>
    <name evidence="4" type="ORF">FIV50_08620</name>
</gene>
<name>A0A4Y5YPR6_9MICO</name>
<dbReference type="EMBL" id="CP041040">
    <property type="protein sequence ID" value="QDE34851.1"/>
    <property type="molecule type" value="Genomic_DNA"/>
</dbReference>
<sequence length="1229" mass="134352">MDVNEAPSADSSGSERARPLIPLTPDYNADRHGTYADALEQAIRGGEVSNVALAGSYGSGKSSILRSIVDRFPGQVVEVALSPLPASGATSEPDEGDFQKEIVKQLLYVVDPARARASKFPRASKDRWVRSIGWALGVGVVGVALQTIVAVAVVLLGGGQLTLDLAMSAATFIAVTALAFTFRVLTAGQWSIRDIKAGPTGLTISKEEVTYFDKYLDEIVYFFQLSKKRVVVFEDMDRFGGTEIFASLRALNLLLNNAAQLKPRLVFSALDRLRESRGGHRGQHRPLVDGPIVFIYAVRDSLIPVPTSSALEGADTDPFVRTKFFDLIVPVVPFVTPSNARETLTKEFESLGEHGVSSELRQAVAQYFPDLRQLRNIRNEFQIYRERLLRPGRSLDQLDPDRLFALIAYKNADPADFEMIRLGTSKLDHARDFAALLRAEHLAAVTARLEVPTADRLREHAARFGQTLASRCQVLGVSLSNFDTGVYFTEEQLTSLDVLRDIASETLRVGSNGSLMAVEVVEAVSGMSLNFARQTSSDGIELEREQLREEQTALEHATWRSLYDMAQYAYTANSGGDSRFASFDGYNFARYVHKRFGEGLVPGLISRNMLTRDFALLITEYAGQHISVTARSFVNGVLENPVRTVGASISGADVDQILQEYTEDILSRRGMVNVFVLDHLLAHRYSSADRVVRQLVQMTPEDETFLDAYFSNAVESGGADASRELVLALARSSGAILDYLARSAIFEPAQCLDLFGRALGVVRISTLSNSDLVAARVYAAQRQDEFKVLREAGQVAANAAAAVVRLGVTIQDVERLSMDARDVILQLRGFALTSHNLAVLNDVTPLGSLALDGLMHANRPLYDAVIERLDEYLALDGSQVDLSIKAAAGLLDVLTSLDDQIADNESARASLRAVAELASADVAVDDVRDLPPRVVDALFSTFRAAPSVRNLTEVTSAGRLPVSVAQFLVHERRVDSATATSGECSWLANRIVELATAHSDELPPKIVVEILGSFQLQEPLDISVIAKAPAALVAALTRAMYVSANELLSIVKPSSPWELREALLEQFPEGAWELAVPLVSTSDVPALLANRAISTGTKQEALQHVTFLFESTGGDTSAAADALVAFADRHGSRVLATDLAALASHTTEPVRILRIMLLDVNEDSWDLAFYILGELGEPYAAIFDLNLNSPKFPADKTHRRFLRRLEERGYVYQLPQKNGEEFLSVKRIR</sequence>
<feature type="region of interest" description="Disordered" evidence="1">
    <location>
        <begin position="1"/>
        <end position="22"/>
    </location>
</feature>
<reference evidence="4 5" key="1">
    <citation type="submission" date="2019-06" db="EMBL/GenBank/DDBJ databases">
        <title>Complete genome of Microbacterium foliorum M2.</title>
        <authorList>
            <person name="Cao G."/>
        </authorList>
    </citation>
    <scope>NUCLEOTIDE SEQUENCE [LARGE SCALE GENOMIC DNA]</scope>
    <source>
        <strain evidence="4 5">M2</strain>
    </source>
</reference>
<organism evidence="4 5">
    <name type="scientific">Microbacterium foliorum</name>
    <dbReference type="NCBI Taxonomy" id="104336"/>
    <lineage>
        <taxon>Bacteria</taxon>
        <taxon>Bacillati</taxon>
        <taxon>Actinomycetota</taxon>
        <taxon>Actinomycetes</taxon>
        <taxon>Micrococcales</taxon>
        <taxon>Microbacteriaceae</taxon>
        <taxon>Microbacterium</taxon>
    </lineage>
</organism>
<dbReference type="InterPro" id="IPR027417">
    <property type="entry name" value="P-loop_NTPase"/>
</dbReference>
<evidence type="ECO:0000259" key="3">
    <source>
        <dbReference type="Pfam" id="PF20693"/>
    </source>
</evidence>
<dbReference type="AlphaFoldDB" id="A0A4Y5YPR6"/>
<dbReference type="InterPro" id="IPR048428">
    <property type="entry name" value="YobI-NTPase"/>
</dbReference>